<keyword evidence="5" id="KW-0804">Transcription</keyword>
<keyword evidence="3" id="KW-0731">Sigma factor</keyword>
<dbReference type="RefSeq" id="WP_307409433.1">
    <property type="nucleotide sequence ID" value="NZ_JAUSUR010000005.1"/>
</dbReference>
<evidence type="ECO:0000259" key="7">
    <source>
        <dbReference type="Pfam" id="PF08281"/>
    </source>
</evidence>
<dbReference type="SUPFAM" id="SSF88946">
    <property type="entry name" value="Sigma2 domain of RNA polymerase sigma factors"/>
    <property type="match status" value="1"/>
</dbReference>
<keyword evidence="4" id="KW-0238">DNA-binding</keyword>
<dbReference type="InterPro" id="IPR007627">
    <property type="entry name" value="RNA_pol_sigma70_r2"/>
</dbReference>
<evidence type="ECO:0000259" key="6">
    <source>
        <dbReference type="Pfam" id="PF04542"/>
    </source>
</evidence>
<dbReference type="InterPro" id="IPR014284">
    <property type="entry name" value="RNA_pol_sigma-70_dom"/>
</dbReference>
<feature type="domain" description="RNA polymerase sigma-70 region 2" evidence="6">
    <location>
        <begin position="12"/>
        <end position="76"/>
    </location>
</feature>
<dbReference type="InterPro" id="IPR013324">
    <property type="entry name" value="RNA_pol_sigma_r3/r4-like"/>
</dbReference>
<evidence type="ECO:0000313" key="9">
    <source>
        <dbReference type="Proteomes" id="UP001230220"/>
    </source>
</evidence>
<organism evidence="8 9">
    <name type="scientific">Breznakia pachnodae</name>
    <dbReference type="NCBI Taxonomy" id="265178"/>
    <lineage>
        <taxon>Bacteria</taxon>
        <taxon>Bacillati</taxon>
        <taxon>Bacillota</taxon>
        <taxon>Erysipelotrichia</taxon>
        <taxon>Erysipelotrichales</taxon>
        <taxon>Erysipelotrichaceae</taxon>
        <taxon>Breznakia</taxon>
    </lineage>
</organism>
<keyword evidence="9" id="KW-1185">Reference proteome</keyword>
<dbReference type="Proteomes" id="UP001230220">
    <property type="component" value="Unassembled WGS sequence"/>
</dbReference>
<reference evidence="8 9" key="1">
    <citation type="submission" date="2023-07" db="EMBL/GenBank/DDBJ databases">
        <title>Genomic Encyclopedia of Type Strains, Phase IV (KMG-IV): sequencing the most valuable type-strain genomes for metagenomic binning, comparative biology and taxonomic classification.</title>
        <authorList>
            <person name="Goeker M."/>
        </authorList>
    </citation>
    <scope>NUCLEOTIDE SEQUENCE [LARGE SCALE GENOMIC DNA]</scope>
    <source>
        <strain evidence="8 9">DSM 16784</strain>
    </source>
</reference>
<dbReference type="SUPFAM" id="SSF88659">
    <property type="entry name" value="Sigma3 and sigma4 domains of RNA polymerase sigma factors"/>
    <property type="match status" value="1"/>
</dbReference>
<dbReference type="InterPro" id="IPR036388">
    <property type="entry name" value="WH-like_DNA-bd_sf"/>
</dbReference>
<evidence type="ECO:0000313" key="8">
    <source>
        <dbReference type="EMBL" id="MDQ0362115.1"/>
    </source>
</evidence>
<dbReference type="Gene3D" id="1.10.1740.10">
    <property type="match status" value="1"/>
</dbReference>
<dbReference type="PANTHER" id="PTHR43133">
    <property type="entry name" value="RNA POLYMERASE ECF-TYPE SIGMA FACTO"/>
    <property type="match status" value="1"/>
</dbReference>
<dbReference type="InterPro" id="IPR013325">
    <property type="entry name" value="RNA_pol_sigma_r2"/>
</dbReference>
<comment type="similarity">
    <text evidence="1">Belongs to the sigma-70 factor family. ECF subfamily.</text>
</comment>
<dbReference type="InterPro" id="IPR039425">
    <property type="entry name" value="RNA_pol_sigma-70-like"/>
</dbReference>
<dbReference type="Gene3D" id="1.10.10.10">
    <property type="entry name" value="Winged helix-like DNA-binding domain superfamily/Winged helix DNA-binding domain"/>
    <property type="match status" value="1"/>
</dbReference>
<evidence type="ECO:0000256" key="4">
    <source>
        <dbReference type="ARBA" id="ARBA00023125"/>
    </source>
</evidence>
<name>A0ABU0E5M4_9FIRM</name>
<dbReference type="Pfam" id="PF08281">
    <property type="entry name" value="Sigma70_r4_2"/>
    <property type="match status" value="1"/>
</dbReference>
<gene>
    <name evidence="8" type="ORF">J2S15_002868</name>
</gene>
<evidence type="ECO:0000256" key="1">
    <source>
        <dbReference type="ARBA" id="ARBA00010641"/>
    </source>
</evidence>
<protein>
    <submittedName>
        <fullName evidence="8">RNA polymerase sigma-70 factor (ECF subfamily)</fullName>
    </submittedName>
</protein>
<sequence length="167" mass="20081">MSNSKAWMYDIYITYRKTLFLYAFSLTKSKADAEDLVSETLTKTLVKYDFKNPNIEAWMFRVMKNCFLDKAKKNKRILDEGQYNLDWIEDPYDATENYIENENKRWMYSKIYKLPQRDRNIMLLSFTSNLDDEQIAELLGVKLNTIRTIRFRVKEKLIAEAKKERLL</sequence>
<feature type="domain" description="RNA polymerase sigma factor 70 region 4 type 2" evidence="7">
    <location>
        <begin position="111"/>
        <end position="157"/>
    </location>
</feature>
<evidence type="ECO:0000256" key="3">
    <source>
        <dbReference type="ARBA" id="ARBA00023082"/>
    </source>
</evidence>
<dbReference type="PANTHER" id="PTHR43133:SF8">
    <property type="entry name" value="RNA POLYMERASE SIGMA FACTOR HI_1459-RELATED"/>
    <property type="match status" value="1"/>
</dbReference>
<accession>A0ABU0E5M4</accession>
<dbReference type="EMBL" id="JAUSUR010000005">
    <property type="protein sequence ID" value="MDQ0362115.1"/>
    <property type="molecule type" value="Genomic_DNA"/>
</dbReference>
<comment type="caution">
    <text evidence="8">The sequence shown here is derived from an EMBL/GenBank/DDBJ whole genome shotgun (WGS) entry which is preliminary data.</text>
</comment>
<dbReference type="Pfam" id="PF04542">
    <property type="entry name" value="Sigma70_r2"/>
    <property type="match status" value="1"/>
</dbReference>
<evidence type="ECO:0000256" key="2">
    <source>
        <dbReference type="ARBA" id="ARBA00023015"/>
    </source>
</evidence>
<dbReference type="InterPro" id="IPR013249">
    <property type="entry name" value="RNA_pol_sigma70_r4_t2"/>
</dbReference>
<keyword evidence="2" id="KW-0805">Transcription regulation</keyword>
<proteinExistence type="inferred from homology"/>
<dbReference type="NCBIfam" id="TIGR02937">
    <property type="entry name" value="sigma70-ECF"/>
    <property type="match status" value="1"/>
</dbReference>
<evidence type="ECO:0000256" key="5">
    <source>
        <dbReference type="ARBA" id="ARBA00023163"/>
    </source>
</evidence>